<organism evidence="1 2">
    <name type="scientific">Lepidopterella palustris CBS 459.81</name>
    <dbReference type="NCBI Taxonomy" id="1314670"/>
    <lineage>
        <taxon>Eukaryota</taxon>
        <taxon>Fungi</taxon>
        <taxon>Dikarya</taxon>
        <taxon>Ascomycota</taxon>
        <taxon>Pezizomycotina</taxon>
        <taxon>Dothideomycetes</taxon>
        <taxon>Pleosporomycetidae</taxon>
        <taxon>Mytilinidiales</taxon>
        <taxon>Argynnaceae</taxon>
        <taxon>Lepidopterella</taxon>
    </lineage>
</organism>
<dbReference type="OrthoDB" id="2157530at2759"/>
<protein>
    <recommendedName>
        <fullName evidence="3">Heterokaryon incompatibility domain-containing protein</fullName>
    </recommendedName>
</protein>
<dbReference type="Pfam" id="PF26639">
    <property type="entry name" value="Het-6_barrel"/>
    <property type="match status" value="1"/>
</dbReference>
<evidence type="ECO:0000313" key="1">
    <source>
        <dbReference type="EMBL" id="OCK83617.1"/>
    </source>
</evidence>
<keyword evidence="2" id="KW-1185">Reference proteome</keyword>
<proteinExistence type="predicted"/>
<dbReference type="AlphaFoldDB" id="A0A8E2EGI8"/>
<accession>A0A8E2EGI8</accession>
<reference evidence="1 2" key="1">
    <citation type="journal article" date="2016" name="Nat. Commun.">
        <title>Ectomycorrhizal ecology is imprinted in the genome of the dominant symbiotic fungus Cenococcum geophilum.</title>
        <authorList>
            <consortium name="DOE Joint Genome Institute"/>
            <person name="Peter M."/>
            <person name="Kohler A."/>
            <person name="Ohm R.A."/>
            <person name="Kuo A."/>
            <person name="Krutzmann J."/>
            <person name="Morin E."/>
            <person name="Arend M."/>
            <person name="Barry K.W."/>
            <person name="Binder M."/>
            <person name="Choi C."/>
            <person name="Clum A."/>
            <person name="Copeland A."/>
            <person name="Grisel N."/>
            <person name="Haridas S."/>
            <person name="Kipfer T."/>
            <person name="LaButti K."/>
            <person name="Lindquist E."/>
            <person name="Lipzen A."/>
            <person name="Maire R."/>
            <person name="Meier B."/>
            <person name="Mihaltcheva S."/>
            <person name="Molinier V."/>
            <person name="Murat C."/>
            <person name="Poggeler S."/>
            <person name="Quandt C.A."/>
            <person name="Sperisen C."/>
            <person name="Tritt A."/>
            <person name="Tisserant E."/>
            <person name="Crous P.W."/>
            <person name="Henrissat B."/>
            <person name="Nehls U."/>
            <person name="Egli S."/>
            <person name="Spatafora J.W."/>
            <person name="Grigoriev I.V."/>
            <person name="Martin F.M."/>
        </authorList>
    </citation>
    <scope>NUCLEOTIDE SEQUENCE [LARGE SCALE GENOMIC DNA]</scope>
    <source>
        <strain evidence="1 2">CBS 459.81</strain>
    </source>
</reference>
<dbReference type="EMBL" id="KV744856">
    <property type="protein sequence ID" value="OCK83617.1"/>
    <property type="molecule type" value="Genomic_DNA"/>
</dbReference>
<dbReference type="PANTHER" id="PTHR24148">
    <property type="entry name" value="ANKYRIN REPEAT DOMAIN-CONTAINING PROTEIN 39 HOMOLOG-RELATED"/>
    <property type="match status" value="1"/>
</dbReference>
<gene>
    <name evidence="1" type="ORF">K432DRAFT_466189</name>
</gene>
<dbReference type="PANTHER" id="PTHR24148:SF73">
    <property type="entry name" value="HET DOMAIN PROTEIN (AFU_ORTHOLOGUE AFUA_8G01020)"/>
    <property type="match status" value="1"/>
</dbReference>
<evidence type="ECO:0000313" key="2">
    <source>
        <dbReference type="Proteomes" id="UP000250266"/>
    </source>
</evidence>
<evidence type="ECO:0008006" key="3">
    <source>
        <dbReference type="Google" id="ProtNLM"/>
    </source>
</evidence>
<dbReference type="Proteomes" id="UP000250266">
    <property type="component" value="Unassembled WGS sequence"/>
</dbReference>
<dbReference type="InterPro" id="IPR052895">
    <property type="entry name" value="HetReg/Transcr_Mod"/>
</dbReference>
<sequence>MYCTASTNVACLTILAIKAVSRKPASVFRVLFDAILEDSYHSTVNTGNLEAHDLGNTPSYHAILYAWSHGSHDMQHIVLNDMEHGVSRNVHDILRRYSSYFGDSPGVAATAAIQLLWELNVIMKTYGEICLRKHVASFYQRRNFDRYIRARVEALLDLLPHNWFERAWVIQEVVLAQHINKFYGNRSIPWPSFHRLIEPIATGPAHGLLTAFNSSCPTSTSTSPFRNPSKVSFLTGYRLEYRLFRPKDICYVLRLFLTWKATEGIDKIFAIMGLVDPGAHAEFLTSLIDCNRPQEGILLSFANHILDNGKAIDILDLAGISWDHPTDPVEPGASPSRRVKGCSWPMVHDRERKQRKGDGEALWRTMIGNQTFSERPAPQMYEKVLSMQLNLLRLMERHCALHGLDFFSTRASDEMLQELGINDRPHVKEIQATNRNIQNVDFLWDNPDGQRRFAVTKSGYIGMVPNQSQVGDIVCVLYDAKVTFVLRKCKYGDGG</sequence>
<name>A0A8E2EGI8_9PEZI</name>